<dbReference type="Gene3D" id="3.40.190.150">
    <property type="entry name" value="Bordetella uptake gene, domain 1"/>
    <property type="match status" value="1"/>
</dbReference>
<dbReference type="Pfam" id="PF03401">
    <property type="entry name" value="TctC"/>
    <property type="match status" value="1"/>
</dbReference>
<evidence type="ECO:0000256" key="1">
    <source>
        <dbReference type="ARBA" id="ARBA00006987"/>
    </source>
</evidence>
<accession>A0A4Q7WW12</accession>
<dbReference type="AlphaFoldDB" id="A0A4Q7WW12"/>
<reference evidence="3 4" key="1">
    <citation type="journal article" date="2015" name="Stand. Genomic Sci.">
        <title>Genomic Encyclopedia of Bacterial and Archaeal Type Strains, Phase III: the genomes of soil and plant-associated and newly described type strains.</title>
        <authorList>
            <person name="Whitman W.B."/>
            <person name="Woyke T."/>
            <person name="Klenk H.P."/>
            <person name="Zhou Y."/>
            <person name="Lilburn T.G."/>
            <person name="Beck B.J."/>
            <person name="De Vos P."/>
            <person name="Vandamme P."/>
            <person name="Eisen J.A."/>
            <person name="Garrity G."/>
            <person name="Hugenholtz P."/>
            <person name="Kyrpides N.C."/>
        </authorList>
    </citation>
    <scope>NUCLEOTIDE SEQUENCE [LARGE SCALE GENOMIC DNA]</scope>
    <source>
        <strain evidence="3 4">VKM Ac-2540</strain>
    </source>
</reference>
<dbReference type="SUPFAM" id="SSF53850">
    <property type="entry name" value="Periplasmic binding protein-like II"/>
    <property type="match status" value="1"/>
</dbReference>
<feature type="compositionally biased region" description="Low complexity" evidence="2">
    <location>
        <begin position="11"/>
        <end position="22"/>
    </location>
</feature>
<dbReference type="PANTHER" id="PTHR42928:SF3">
    <property type="entry name" value="UPF0065 PROTEIN YFLP"/>
    <property type="match status" value="1"/>
</dbReference>
<proteinExistence type="inferred from homology"/>
<comment type="similarity">
    <text evidence="1">Belongs to the UPF0065 (bug) family.</text>
</comment>
<organism evidence="3 4">
    <name type="scientific">Kribbella rubisoli</name>
    <dbReference type="NCBI Taxonomy" id="3075929"/>
    <lineage>
        <taxon>Bacteria</taxon>
        <taxon>Bacillati</taxon>
        <taxon>Actinomycetota</taxon>
        <taxon>Actinomycetes</taxon>
        <taxon>Propionibacteriales</taxon>
        <taxon>Kribbellaceae</taxon>
        <taxon>Kribbella</taxon>
    </lineage>
</organism>
<gene>
    <name evidence="3" type="ORF">EV645_5094</name>
</gene>
<dbReference type="PIRSF" id="PIRSF017082">
    <property type="entry name" value="YflP"/>
    <property type="match status" value="1"/>
</dbReference>
<dbReference type="InterPro" id="IPR042100">
    <property type="entry name" value="Bug_dom1"/>
</dbReference>
<evidence type="ECO:0000256" key="2">
    <source>
        <dbReference type="SAM" id="MobiDB-lite"/>
    </source>
</evidence>
<dbReference type="Gene3D" id="3.40.190.10">
    <property type="entry name" value="Periplasmic binding protein-like II"/>
    <property type="match status" value="1"/>
</dbReference>
<protein>
    <submittedName>
        <fullName evidence="3">Tricarboxylic transport membrane protein</fullName>
    </submittedName>
</protein>
<dbReference type="EMBL" id="SHKR01000013">
    <property type="protein sequence ID" value="RZU14228.1"/>
    <property type="molecule type" value="Genomic_DNA"/>
</dbReference>
<sequence>MPHFTQIPPVTTMNSTTAAATTQTPYPLEVHDRRHLIPIEKDTAMRPMLWVTTAVLALVSATACGATADKSDTNADSGKPATGLRLMVPNAAGGGYDTTARVAAKVMEDAKIATGVQVFNLPGAGGTVGLQRVVNEKGNGKLAMQMGLGVVGATYTSKSKATLTQTTPIAKMIEEAGAIVVPKNSPYKTIGDLVTAWKANPKGMAVGGGSSPGGPDHLLPMQLAQAVGIEPKDVNFVSYDGGGELLPALLGSKIAFGASGFGEFLDQVQSGQVRVLAVTSEQPIEALKDVPTLKGSGIDLVFTNWRGIVAPPGISDADKKVWIDALTKMHDSAEWKSELDKHGWTDAFVTGDEFGKFLTDQDKAVADILTKLGLAA</sequence>
<feature type="region of interest" description="Disordered" evidence="2">
    <location>
        <begin position="1"/>
        <end position="22"/>
    </location>
</feature>
<dbReference type="CDD" id="cd07012">
    <property type="entry name" value="PBP2_Bug_TTT"/>
    <property type="match status" value="1"/>
</dbReference>
<keyword evidence="4" id="KW-1185">Reference proteome</keyword>
<comment type="caution">
    <text evidence="3">The sequence shown here is derived from an EMBL/GenBank/DDBJ whole genome shotgun (WGS) entry which is preliminary data.</text>
</comment>
<name>A0A4Q7WW12_9ACTN</name>
<dbReference type="InterPro" id="IPR005064">
    <property type="entry name" value="BUG"/>
</dbReference>
<dbReference type="Proteomes" id="UP000292027">
    <property type="component" value="Unassembled WGS sequence"/>
</dbReference>
<dbReference type="PANTHER" id="PTHR42928">
    <property type="entry name" value="TRICARBOXYLATE-BINDING PROTEIN"/>
    <property type="match status" value="1"/>
</dbReference>
<evidence type="ECO:0000313" key="3">
    <source>
        <dbReference type="EMBL" id="RZU14228.1"/>
    </source>
</evidence>
<evidence type="ECO:0000313" key="4">
    <source>
        <dbReference type="Proteomes" id="UP000292027"/>
    </source>
</evidence>